<reference evidence="2" key="1">
    <citation type="submission" date="2023-10" db="EMBL/GenBank/DDBJ databases">
        <title>Genome assembly of Pristionchus species.</title>
        <authorList>
            <person name="Yoshida K."/>
            <person name="Sommer R.J."/>
        </authorList>
    </citation>
    <scope>NUCLEOTIDE SEQUENCE</scope>
    <source>
        <strain evidence="2">RS5133</strain>
    </source>
</reference>
<dbReference type="Pfam" id="PF01431">
    <property type="entry name" value="Peptidase_M13"/>
    <property type="match status" value="1"/>
</dbReference>
<dbReference type="EMBL" id="BTSY01000004">
    <property type="protein sequence ID" value="GMT24282.1"/>
    <property type="molecule type" value="Genomic_DNA"/>
</dbReference>
<feature type="non-terminal residue" evidence="2">
    <location>
        <position position="1"/>
    </location>
</feature>
<keyword evidence="3" id="KW-1185">Reference proteome</keyword>
<evidence type="ECO:0000259" key="1">
    <source>
        <dbReference type="Pfam" id="PF01431"/>
    </source>
</evidence>
<sequence>SLSLSLKYILFQFEVKLFKFRPIQSFPKNVVEVTMDEFLKEYSTPNWNMTKYMETLMLGSIDMSRGVAVEDSIGLHSIIQILSENRDILPDYIKLSYIHKMPTFFFSKRKFVDFPNPNTTEKVEDCTNLILRFFPIVVQNVYQQSTYPEILEWIEIASAATKRVYYKMIDNSELFESYEKILMLDSVKEMRINPFDDSELKNGSGSLRSIDMNEYFTLGEFMTNDNLLHNLRAFEGSIISQANPLDDSPFTIIGSREIYMQTHLKSIDLEGVLPQIGIPRIIHILGHEFGHHLTDYAIHEKMRDNRVRLSERLTRHLHRVQSCIIKEADRLTALSTLLGGISDPNGRRTSREIISDVLGIIVSLEIYSSLHLDLLPGMKSQEEVFYRAILSSVFFCRPLKQYELIKNFLMSTHPMFSQRIEFNRGFDPSHHFEKAFNCTRETTIKCPTIFEE</sequence>
<comment type="caution">
    <text evidence="2">The sequence shown here is derived from an EMBL/GenBank/DDBJ whole genome shotgun (WGS) entry which is preliminary data.</text>
</comment>
<gene>
    <name evidence="2" type="ORF">PFISCL1PPCAC_15579</name>
</gene>
<proteinExistence type="predicted"/>
<dbReference type="SUPFAM" id="SSF55486">
    <property type="entry name" value="Metalloproteases ('zincins'), catalytic domain"/>
    <property type="match status" value="1"/>
</dbReference>
<dbReference type="GO" id="GO:0004222">
    <property type="term" value="F:metalloendopeptidase activity"/>
    <property type="evidence" value="ECO:0007669"/>
    <property type="project" value="InterPro"/>
</dbReference>
<accession>A0AAV5W2E4</accession>
<dbReference type="Gene3D" id="3.40.390.10">
    <property type="entry name" value="Collagenase (Catalytic Domain)"/>
    <property type="match status" value="1"/>
</dbReference>
<name>A0AAV5W2E4_9BILA</name>
<organism evidence="2 3">
    <name type="scientific">Pristionchus fissidentatus</name>
    <dbReference type="NCBI Taxonomy" id="1538716"/>
    <lineage>
        <taxon>Eukaryota</taxon>
        <taxon>Metazoa</taxon>
        <taxon>Ecdysozoa</taxon>
        <taxon>Nematoda</taxon>
        <taxon>Chromadorea</taxon>
        <taxon>Rhabditida</taxon>
        <taxon>Rhabditina</taxon>
        <taxon>Diplogasteromorpha</taxon>
        <taxon>Diplogasteroidea</taxon>
        <taxon>Neodiplogasteridae</taxon>
        <taxon>Pristionchus</taxon>
    </lineage>
</organism>
<evidence type="ECO:0000313" key="2">
    <source>
        <dbReference type="EMBL" id="GMT24282.1"/>
    </source>
</evidence>
<evidence type="ECO:0000313" key="3">
    <source>
        <dbReference type="Proteomes" id="UP001432322"/>
    </source>
</evidence>
<dbReference type="Proteomes" id="UP001432322">
    <property type="component" value="Unassembled WGS sequence"/>
</dbReference>
<protein>
    <recommendedName>
        <fullName evidence="1">Peptidase M13 C-terminal domain-containing protein</fullName>
    </recommendedName>
</protein>
<feature type="domain" description="Peptidase M13 C-terminal" evidence="1">
    <location>
        <begin position="283"/>
        <end position="442"/>
    </location>
</feature>
<dbReference type="InterPro" id="IPR024079">
    <property type="entry name" value="MetalloPept_cat_dom_sf"/>
</dbReference>
<dbReference type="InterPro" id="IPR018497">
    <property type="entry name" value="Peptidase_M13_C"/>
</dbReference>
<dbReference type="AlphaFoldDB" id="A0AAV5W2E4"/>
<dbReference type="GO" id="GO:0006508">
    <property type="term" value="P:proteolysis"/>
    <property type="evidence" value="ECO:0007669"/>
    <property type="project" value="InterPro"/>
</dbReference>